<dbReference type="Proteomes" id="UP000694050">
    <property type="component" value="Unassembled WGS sequence"/>
</dbReference>
<organism evidence="2 3">
    <name type="scientific">Fusarium oxysporum f. sp. rapae</name>
    <dbReference type="NCBI Taxonomy" id="485398"/>
    <lineage>
        <taxon>Eukaryota</taxon>
        <taxon>Fungi</taxon>
        <taxon>Dikarya</taxon>
        <taxon>Ascomycota</taxon>
        <taxon>Pezizomycotina</taxon>
        <taxon>Sordariomycetes</taxon>
        <taxon>Hypocreomycetidae</taxon>
        <taxon>Hypocreales</taxon>
        <taxon>Nectriaceae</taxon>
        <taxon>Fusarium</taxon>
        <taxon>Fusarium oxysporum species complex</taxon>
    </lineage>
</organism>
<feature type="region of interest" description="Disordered" evidence="1">
    <location>
        <begin position="290"/>
        <end position="325"/>
    </location>
</feature>
<proteinExistence type="predicted"/>
<name>A0A8J5NGU6_FUSOX</name>
<evidence type="ECO:0000256" key="1">
    <source>
        <dbReference type="SAM" id="MobiDB-lite"/>
    </source>
</evidence>
<accession>A0A8J5NGU6</accession>
<feature type="region of interest" description="Disordered" evidence="1">
    <location>
        <begin position="1"/>
        <end position="21"/>
    </location>
</feature>
<gene>
    <name evidence="2" type="ORF">Forpe1208_v016201</name>
</gene>
<protein>
    <submittedName>
        <fullName evidence="2">Uncharacterized protein</fullName>
    </submittedName>
</protein>
<reference evidence="2" key="1">
    <citation type="submission" date="2021-04" db="EMBL/GenBank/DDBJ databases">
        <title>First draft genome resource for Brassicaceae pathogens Fusarium oxysporum f. sp. raphani and Fusarium oxysporum f. sp. rapae.</title>
        <authorList>
            <person name="Asai S."/>
        </authorList>
    </citation>
    <scope>NUCLEOTIDE SEQUENCE</scope>
    <source>
        <strain evidence="2">Tf1208</strain>
    </source>
</reference>
<sequence>MDEPTSRISMNRESPSQASFGNTIATLATKSTNFHKNSFEDGKAFFEQHNDGTALDRTSIIRAMKNILRWKDASARSLSLGLRQTLAGKVFSRNRRQDQLSPCHRQSARHYAEWIVLPDEGFGGAEYVQNQALRYLRYHLPLSKQDLVESPRAVLHGKDVLVCVFPIVDEYDVNHIRSTRTSPRSARSSMCGRSWTESRSSWRRQLQWVVGTRDFTDYNKSNGPIDEKIFYPKSKPILQIATTEDELFSVVFEDSKSEFCLFFDLRLFDEPFRAGLGHISEMFVEGQMDEACSKPSPKDEHWLGDELPTNSSSVTDLSAPRRASNRFEEEPTAIFQGTNRDEIALNDELPRCRSRSEQRSRRPWPNIPLNELRKLPLLFRSTTSTQGIAPDEDIRPTIATRSRIVPEEWNVLARLQDGGPFRFVHTGQRLGAPADLLPISSKAPQTYDASRALLSPSDFSSLRFAFPVDAEALTERSVRLPENFRHLFSCTVDNDQDVIDLTVDITDLTVDTGLVDRGQLALTSIRLLSVDT</sequence>
<comment type="caution">
    <text evidence="2">The sequence shown here is derived from an EMBL/GenBank/DDBJ whole genome shotgun (WGS) entry which is preliminary data.</text>
</comment>
<dbReference type="EMBL" id="JAELUQ010000014">
    <property type="protein sequence ID" value="KAG7403840.1"/>
    <property type="molecule type" value="Genomic_DNA"/>
</dbReference>
<evidence type="ECO:0000313" key="2">
    <source>
        <dbReference type="EMBL" id="KAG7403840.1"/>
    </source>
</evidence>
<evidence type="ECO:0000313" key="3">
    <source>
        <dbReference type="Proteomes" id="UP000694050"/>
    </source>
</evidence>
<dbReference type="AlphaFoldDB" id="A0A8J5NGU6"/>